<dbReference type="Gene3D" id="3.30.200.20">
    <property type="entry name" value="Phosphorylase Kinase, domain 1"/>
    <property type="match status" value="1"/>
</dbReference>
<keyword evidence="11" id="KW-0812">Transmembrane</keyword>
<evidence type="ECO:0000256" key="7">
    <source>
        <dbReference type="ARBA" id="ARBA00022786"/>
    </source>
</evidence>
<dbReference type="PROSITE" id="PS00107">
    <property type="entry name" value="PROTEIN_KINASE_ATP"/>
    <property type="match status" value="1"/>
</dbReference>
<dbReference type="SUPFAM" id="SSF56112">
    <property type="entry name" value="Protein kinase-like (PK-like)"/>
    <property type="match status" value="1"/>
</dbReference>
<evidence type="ECO:0000256" key="3">
    <source>
        <dbReference type="ARBA" id="ARBA00022527"/>
    </source>
</evidence>
<dbReference type="InterPro" id="IPR051348">
    <property type="entry name" value="U-box_ubiquitin_ligases"/>
</dbReference>
<keyword evidence="11" id="KW-1133">Transmembrane helix</keyword>
<comment type="caution">
    <text evidence="13">The sequence shown here is derived from an EMBL/GenBank/DDBJ whole genome shotgun (WGS) entry which is preliminary data.</text>
</comment>
<organism evidence="13 14">
    <name type="scientific">Rhynchospora pubera</name>
    <dbReference type="NCBI Taxonomy" id="906938"/>
    <lineage>
        <taxon>Eukaryota</taxon>
        <taxon>Viridiplantae</taxon>
        <taxon>Streptophyta</taxon>
        <taxon>Embryophyta</taxon>
        <taxon>Tracheophyta</taxon>
        <taxon>Spermatophyta</taxon>
        <taxon>Magnoliopsida</taxon>
        <taxon>Liliopsida</taxon>
        <taxon>Poales</taxon>
        <taxon>Cyperaceae</taxon>
        <taxon>Cyperoideae</taxon>
        <taxon>Rhynchosporeae</taxon>
        <taxon>Rhynchospora</taxon>
    </lineage>
</organism>
<dbReference type="Gene3D" id="1.10.510.10">
    <property type="entry name" value="Transferase(Phosphotransferase) domain 1"/>
    <property type="match status" value="1"/>
</dbReference>
<dbReference type="Pfam" id="PF07714">
    <property type="entry name" value="PK_Tyr_Ser-Thr"/>
    <property type="match status" value="1"/>
</dbReference>
<dbReference type="PROSITE" id="PS50011">
    <property type="entry name" value="PROTEIN_KINASE_DOM"/>
    <property type="match status" value="1"/>
</dbReference>
<keyword evidence="14" id="KW-1185">Reference proteome</keyword>
<dbReference type="AlphaFoldDB" id="A0AAV8CA17"/>
<dbReference type="InterPro" id="IPR000719">
    <property type="entry name" value="Prot_kinase_dom"/>
</dbReference>
<comment type="catalytic activity">
    <reaction evidence="1">
        <text>S-ubiquitinyl-[E2 ubiquitin-conjugating enzyme]-L-cysteine + [acceptor protein]-L-lysine = [E2 ubiquitin-conjugating enzyme]-L-cysteine + N(6)-ubiquitinyl-[acceptor protein]-L-lysine.</text>
        <dbReference type="EC" id="2.3.2.27"/>
    </reaction>
</comment>
<dbReference type="GO" id="GO:0061630">
    <property type="term" value="F:ubiquitin protein ligase activity"/>
    <property type="evidence" value="ECO:0007669"/>
    <property type="project" value="UniProtKB-EC"/>
</dbReference>
<proteinExistence type="inferred from homology"/>
<keyword evidence="6" id="KW-0418">Kinase</keyword>
<dbReference type="SMART" id="SM00220">
    <property type="entry name" value="S_TKc"/>
    <property type="match status" value="1"/>
</dbReference>
<evidence type="ECO:0000313" key="13">
    <source>
        <dbReference type="EMBL" id="KAJ4752194.1"/>
    </source>
</evidence>
<dbReference type="PANTHER" id="PTHR45647">
    <property type="entry name" value="OS02G0152300 PROTEIN"/>
    <property type="match status" value="1"/>
</dbReference>
<keyword evidence="5 9" id="KW-0547">Nucleotide-binding</keyword>
<protein>
    <recommendedName>
        <fullName evidence="2">RING-type E3 ubiquitin transferase</fullName>
        <ecNumber evidence="2">2.3.2.27</ecNumber>
    </recommendedName>
</protein>
<evidence type="ECO:0000256" key="6">
    <source>
        <dbReference type="ARBA" id="ARBA00022777"/>
    </source>
</evidence>
<feature type="domain" description="Protein kinase" evidence="12">
    <location>
        <begin position="45"/>
        <end position="254"/>
    </location>
</feature>
<dbReference type="GO" id="GO:0004674">
    <property type="term" value="F:protein serine/threonine kinase activity"/>
    <property type="evidence" value="ECO:0007669"/>
    <property type="project" value="UniProtKB-KW"/>
</dbReference>
<evidence type="ECO:0000256" key="4">
    <source>
        <dbReference type="ARBA" id="ARBA00022679"/>
    </source>
</evidence>
<sequence>MCNENTALTKMGKEHDKFRNWIERSDSYVDIKFKWFNHSNMPTNDQMSDCLGEGTYGNVYKAVIDNTEVAIKILKPNTWQGVPEFEQEIATLGKIRHPNVVTLIGACREEHALVYKYLPNGNLQKLLKSEETNKEALSWSERTKIAASICSTLAFLHNTKPNPIVHADLKPENILFDSDNVCKLGDFGISRFLKDTTETGTVMHETKLFKGSSGYRDPEYEKTRILTCKSDVYAFGIVMLLCSSWLPGMTVLKG</sequence>
<keyword evidence="7" id="KW-0833">Ubl conjugation pathway</keyword>
<keyword evidence="11" id="KW-0472">Membrane</keyword>
<evidence type="ECO:0000256" key="9">
    <source>
        <dbReference type="PROSITE-ProRule" id="PRU10141"/>
    </source>
</evidence>
<dbReference type="InterPro" id="IPR017441">
    <property type="entry name" value="Protein_kinase_ATP_BS"/>
</dbReference>
<dbReference type="InterPro" id="IPR008271">
    <property type="entry name" value="Ser/Thr_kinase_AS"/>
</dbReference>
<evidence type="ECO:0000256" key="1">
    <source>
        <dbReference type="ARBA" id="ARBA00000900"/>
    </source>
</evidence>
<feature type="transmembrane region" description="Helical" evidence="11">
    <location>
        <begin position="232"/>
        <end position="252"/>
    </location>
</feature>
<keyword evidence="3 10" id="KW-0723">Serine/threonine-protein kinase</keyword>
<feature type="binding site" evidence="9">
    <location>
        <position position="72"/>
    </location>
    <ligand>
        <name>ATP</name>
        <dbReference type="ChEBI" id="CHEBI:30616"/>
    </ligand>
</feature>
<name>A0AAV8CA17_9POAL</name>
<dbReference type="PROSITE" id="PS00108">
    <property type="entry name" value="PROTEIN_KINASE_ST"/>
    <property type="match status" value="1"/>
</dbReference>
<evidence type="ECO:0000256" key="5">
    <source>
        <dbReference type="ARBA" id="ARBA00022741"/>
    </source>
</evidence>
<dbReference type="Proteomes" id="UP001140206">
    <property type="component" value="Chromosome 5"/>
</dbReference>
<dbReference type="GO" id="GO:0005524">
    <property type="term" value="F:ATP binding"/>
    <property type="evidence" value="ECO:0007669"/>
    <property type="project" value="UniProtKB-UniRule"/>
</dbReference>
<evidence type="ECO:0000259" key="12">
    <source>
        <dbReference type="PROSITE" id="PS50011"/>
    </source>
</evidence>
<evidence type="ECO:0000256" key="11">
    <source>
        <dbReference type="SAM" id="Phobius"/>
    </source>
</evidence>
<evidence type="ECO:0000256" key="10">
    <source>
        <dbReference type="RuleBase" id="RU000304"/>
    </source>
</evidence>
<accession>A0AAV8CA17</accession>
<dbReference type="InterPro" id="IPR001245">
    <property type="entry name" value="Ser-Thr/Tyr_kinase_cat_dom"/>
</dbReference>
<evidence type="ECO:0000256" key="2">
    <source>
        <dbReference type="ARBA" id="ARBA00012483"/>
    </source>
</evidence>
<dbReference type="EMBL" id="JAMFTS010000005">
    <property type="protein sequence ID" value="KAJ4752194.1"/>
    <property type="molecule type" value="Genomic_DNA"/>
</dbReference>
<keyword evidence="4" id="KW-0808">Transferase</keyword>
<evidence type="ECO:0000313" key="14">
    <source>
        <dbReference type="Proteomes" id="UP001140206"/>
    </source>
</evidence>
<keyword evidence="8 9" id="KW-0067">ATP-binding</keyword>
<reference evidence="13" key="1">
    <citation type="submission" date="2022-08" db="EMBL/GenBank/DDBJ databases">
        <authorList>
            <person name="Marques A."/>
        </authorList>
    </citation>
    <scope>NUCLEOTIDE SEQUENCE</scope>
    <source>
        <strain evidence="13">RhyPub2mFocal</strain>
        <tissue evidence="13">Leaves</tissue>
    </source>
</reference>
<dbReference type="EC" id="2.3.2.27" evidence="2"/>
<comment type="similarity">
    <text evidence="10">Belongs to the protein kinase superfamily.</text>
</comment>
<dbReference type="PANTHER" id="PTHR45647:SF154">
    <property type="entry name" value="OS11G0618300 PROTEIN"/>
    <property type="match status" value="1"/>
</dbReference>
<evidence type="ECO:0000256" key="8">
    <source>
        <dbReference type="ARBA" id="ARBA00022840"/>
    </source>
</evidence>
<dbReference type="InterPro" id="IPR011009">
    <property type="entry name" value="Kinase-like_dom_sf"/>
</dbReference>
<gene>
    <name evidence="13" type="ORF">LUZ62_086599</name>
</gene>